<dbReference type="EMBL" id="CP065720">
    <property type="protein sequence ID" value="QPT19590.1"/>
    <property type="molecule type" value="Genomic_DNA"/>
</dbReference>
<keyword evidence="7" id="KW-0732">Signal</keyword>
<organism evidence="9 10">
    <name type="scientific">Stutzerimonas frequens</name>
    <dbReference type="NCBI Taxonomy" id="2968969"/>
    <lineage>
        <taxon>Bacteria</taxon>
        <taxon>Pseudomonadati</taxon>
        <taxon>Pseudomonadota</taxon>
        <taxon>Gammaproteobacteria</taxon>
        <taxon>Pseudomonadales</taxon>
        <taxon>Pseudomonadaceae</taxon>
        <taxon>Stutzerimonas</taxon>
    </lineage>
</organism>
<evidence type="ECO:0000259" key="8">
    <source>
        <dbReference type="Pfam" id="PF05567"/>
    </source>
</evidence>
<reference evidence="9 10" key="1">
    <citation type="submission" date="2020-12" db="EMBL/GenBank/DDBJ databases">
        <title>FDA dAtabase for Regulatory Grade micrObial Sequences (FDA-ARGOS): Supporting development and validation of Infectious Disease Dx tests.</title>
        <authorList>
            <person name="Sproer C."/>
            <person name="Gronow S."/>
            <person name="Severitt S."/>
            <person name="Schroder I."/>
            <person name="Tallon L."/>
            <person name="Sadzewicz L."/>
            <person name="Zhao X."/>
            <person name="Boylan J."/>
            <person name="Ott S."/>
            <person name="Bowen H."/>
            <person name="Vavikolanu K."/>
            <person name="Mehta A."/>
            <person name="Aluvathingal J."/>
            <person name="Nadendla S."/>
            <person name="Lowell S."/>
            <person name="Myers T."/>
            <person name="Yan Y."/>
            <person name="Sichtig H."/>
        </authorList>
    </citation>
    <scope>NUCLEOTIDE SEQUENCE [LARGE SCALE GENOMIC DNA]</scope>
    <source>
        <strain evidence="9 10">FDAARGOS_877</strain>
    </source>
</reference>
<dbReference type="Proteomes" id="UP000595058">
    <property type="component" value="Chromosome"/>
</dbReference>
<evidence type="ECO:0000256" key="5">
    <source>
        <dbReference type="ARBA" id="ARBA00022837"/>
    </source>
</evidence>
<keyword evidence="5" id="KW-0106">Calcium</keyword>
<keyword evidence="3" id="KW-1029">Fimbrium biogenesis</keyword>
<evidence type="ECO:0000256" key="4">
    <source>
        <dbReference type="ARBA" id="ARBA00022723"/>
    </source>
</evidence>
<dbReference type="InterPro" id="IPR011047">
    <property type="entry name" value="Quinoprotein_ADH-like_sf"/>
</dbReference>
<evidence type="ECO:0000256" key="6">
    <source>
        <dbReference type="ARBA" id="ARBA00023263"/>
    </source>
</evidence>
<keyword evidence="6" id="KW-0281">Fimbrium</keyword>
<feature type="chain" id="PRO_5047073739" evidence="7">
    <location>
        <begin position="33"/>
        <end position="1160"/>
    </location>
</feature>
<evidence type="ECO:0000256" key="7">
    <source>
        <dbReference type="SAM" id="SignalP"/>
    </source>
</evidence>
<keyword evidence="4" id="KW-0479">Metal-binding</keyword>
<sequence>MNMIANCSGIARTLIAAAIGSAIFTAPLSSSAAVSQQPLSLTEGVAPNLLVTLDDSGSMAWDYAPDGRSNWGIALKSNATNSMYYNPNHTYRLPKKLSLDSSGEIVVQEYSAPTEYSAVPVDGFNPDGSKATLYKVTEQCNKWGCTTTTTDNFYYYNYNAGTSTCPSKPSAKPADSCFTKVSVTGEQRRNFAIWYSFYRTRNLATRTAANLAFYTLPENVRLTWGALNTCAIGAGTTSGTCNTNTIGRFSGEHRVNFFNWLSELPRSGGTPLHNAMMRAGDFLKNNSKAYRDDDGSEYSCRASYHILMTDGMWNGRPSGTTNHDGELDYPYKDDQANTLADWAYYYWANDLRPDIANNIRPYLPFETGNEANDKKDPRNNPANWQHMVNFTVGLGLTNSLQQATAPTWGGSTFANHSELMNMGTNGKRWPGVGNDDPDNVYDVWHAAINSRGEFFSSDSPDSLVAAFANILSRIAERTTSAASPAINSGMQDDGTGGLVSYAYQTSYSSDESWAGDIKGYLKTKTLNAVTGLYEVTTTEEWSAREKLASRSTGRNITIAASTGGTLGDADGLTDLTWSHAGDANTAGTLAYFLRQDPDDGDTLETDSTNAQLRLDFLKGDRSEEGTLFRKRSTVLGDMIASKPVTVRGARYLSSYAERLHPGSDYAEFVTLQRERSPRVYVGANDGMLHGFDAATGHESFAFVPTAVFPKLHKLTGKSYQGAHHQFYVDGSPVVADVFIGNEWRTVLVGTLRAGGKGLFALDVTEPTAIKLLWEFHDNSIPSSNDVRLGYSFPQPTIARLHNGKWAVVTGNGYDSSNKDNGKAALLIIDMETGELTKSLEVSGAEGVSNGLSTPKLTDFNADGVADFAYAGDLQGNLWRFNLTPEDMVAPYTRLENETSTAEIGFKVSYSNKPLFKAVTDKGVRQPITAAPSIIRHPTLHGYLVVFGTGKYFEEGDKDGSSTTQSIYGIWDTDTLNPKNGLQPANLVRSQLQAQSMNATLESEVTGRDARLLSQNGVKWAIPPTPTNPQWTDDAGHKYGWVFDLPLNSEMMIENMATLGRTLFFQTLVPNADPCSSGVETWTYAINPQTGGRTLHHAFVDHRSANNPDTVISAVRQDGEGGLTLGQGPDTKYELCTGLECKPVFPDPSSLGRQSWRPIGN</sequence>
<evidence type="ECO:0000256" key="2">
    <source>
        <dbReference type="ARBA" id="ARBA00008387"/>
    </source>
</evidence>
<evidence type="ECO:0000313" key="10">
    <source>
        <dbReference type="Proteomes" id="UP000595058"/>
    </source>
</evidence>
<name>A0ABX6Y020_9GAMM</name>
<comment type="similarity">
    <text evidence="2">Belongs to the PilY1 family.</text>
</comment>
<protein>
    <submittedName>
        <fullName evidence="9">Pilus assembly protein PilY</fullName>
    </submittedName>
</protein>
<proteinExistence type="inferred from homology"/>
<evidence type="ECO:0000256" key="3">
    <source>
        <dbReference type="ARBA" id="ARBA00022558"/>
    </source>
</evidence>
<accession>A0ABX6Y020</accession>
<feature type="signal peptide" evidence="7">
    <location>
        <begin position="1"/>
        <end position="32"/>
    </location>
</feature>
<feature type="domain" description="PilY1 beta-propeller" evidence="8">
    <location>
        <begin position="635"/>
        <end position="999"/>
    </location>
</feature>
<evidence type="ECO:0000256" key="1">
    <source>
        <dbReference type="ARBA" id="ARBA00004561"/>
    </source>
</evidence>
<gene>
    <name evidence="9" type="ORF">I6G34_09610</name>
</gene>
<evidence type="ECO:0000313" key="9">
    <source>
        <dbReference type="EMBL" id="QPT19590.1"/>
    </source>
</evidence>
<dbReference type="InterPro" id="IPR008707">
    <property type="entry name" value="B-propeller_PilY1"/>
</dbReference>
<comment type="subcellular location">
    <subcellularLocation>
        <location evidence="1">Fimbrium</location>
    </subcellularLocation>
</comment>
<dbReference type="Pfam" id="PF05567">
    <property type="entry name" value="T4P_PilY1"/>
    <property type="match status" value="1"/>
</dbReference>
<keyword evidence="10" id="KW-1185">Reference proteome</keyword>
<dbReference type="SUPFAM" id="SSF50998">
    <property type="entry name" value="Quinoprotein alcohol dehydrogenase-like"/>
    <property type="match status" value="1"/>
</dbReference>